<dbReference type="InterPro" id="IPR008557">
    <property type="entry name" value="PhoX"/>
</dbReference>
<organism evidence="1">
    <name type="scientific">freshwater metagenome</name>
    <dbReference type="NCBI Taxonomy" id="449393"/>
    <lineage>
        <taxon>unclassified sequences</taxon>
        <taxon>metagenomes</taxon>
        <taxon>ecological metagenomes</taxon>
    </lineage>
</organism>
<name>A0A6J6GA40_9ZZZZ</name>
<sequence>MPAIAPEYDWSVLIPWREKLDGSGTSFPYGLTSDEQAQSIGIGHDGMWYFGDGSDGMLCINHEFGTTPHVIGKPLPTSLEDVRVVQHAHGVSVVKIRRGRTGWRVASSRRNRRIHVNTPVTFSGPAASSALLQNPAGNPTLGTLNNCANGYTPWGTYLTCEENFNGYFGRRSGGTNTQELNRYGFSPNGFGYGWHLFDDRFDLSNPAYVNEPNRFGWVVEIDPTKPEQPPVKRTALGRVKHEGATVVVGRGGRAVVYTGDDEVFDYIYKFVSADNWKSMRARGVSPLDEGTLYVAKFADDGTGQWLELSPNNPLLADRTIDWILVNTRLAADILGATRMDRPEWITVGRDERMYCTLTNNTRRGTAGTIAGTVPPVPRPGADAANPLAPNPDGHIIRWLDSDKHVGTTFTWDIFLLSKDVADAEGQMYGSPDGIWADPDGRVFIQTDGTQPGGQNDQMLVADAASGAVKRLFSGVAGCEVTGIAVTPDRRTMFVNLQHPGDGNPAATNFPEPFTGAGGPVPRDATIVITRKDGRVIGS</sequence>
<dbReference type="SUPFAM" id="SSF63829">
    <property type="entry name" value="Calcium-dependent phosphotriesterase"/>
    <property type="match status" value="1"/>
</dbReference>
<dbReference type="PANTHER" id="PTHR35399:SF2">
    <property type="entry name" value="DUF839 DOMAIN-CONTAINING PROTEIN"/>
    <property type="match status" value="1"/>
</dbReference>
<protein>
    <submittedName>
        <fullName evidence="1">Unannotated protein</fullName>
    </submittedName>
</protein>
<dbReference type="AlphaFoldDB" id="A0A6J6GA40"/>
<reference evidence="1" key="1">
    <citation type="submission" date="2020-05" db="EMBL/GenBank/DDBJ databases">
        <authorList>
            <person name="Chiriac C."/>
            <person name="Salcher M."/>
            <person name="Ghai R."/>
            <person name="Kavagutti S V."/>
        </authorList>
    </citation>
    <scope>NUCLEOTIDE SEQUENCE</scope>
</reference>
<gene>
    <name evidence="1" type="ORF">UFOPK1493_04137</name>
</gene>
<dbReference type="PANTHER" id="PTHR35399">
    <property type="entry name" value="SLR8030 PROTEIN"/>
    <property type="match status" value="1"/>
</dbReference>
<proteinExistence type="predicted"/>
<dbReference type="Pfam" id="PF05787">
    <property type="entry name" value="PhoX"/>
    <property type="match status" value="1"/>
</dbReference>
<evidence type="ECO:0000313" key="1">
    <source>
        <dbReference type="EMBL" id="CAB4598192.1"/>
    </source>
</evidence>
<accession>A0A6J6GA40</accession>
<dbReference type="EMBL" id="CAEZSR010000292">
    <property type="protein sequence ID" value="CAB4598192.1"/>
    <property type="molecule type" value="Genomic_DNA"/>
</dbReference>